<keyword evidence="2" id="KW-0472">Membrane</keyword>
<dbReference type="Proteomes" id="UP001589836">
    <property type="component" value="Unassembled WGS sequence"/>
</dbReference>
<dbReference type="CDD" id="cd00093">
    <property type="entry name" value="HTH_XRE"/>
    <property type="match status" value="1"/>
</dbReference>
<accession>A0ABV6LP88</accession>
<organism evidence="4 5">
    <name type="scientific">Pontibacillus salicampi</name>
    <dbReference type="NCBI Taxonomy" id="1449801"/>
    <lineage>
        <taxon>Bacteria</taxon>
        <taxon>Bacillati</taxon>
        <taxon>Bacillota</taxon>
        <taxon>Bacilli</taxon>
        <taxon>Bacillales</taxon>
        <taxon>Bacillaceae</taxon>
        <taxon>Pontibacillus</taxon>
    </lineage>
</organism>
<dbReference type="RefSeq" id="WP_377347915.1">
    <property type="nucleotide sequence ID" value="NZ_JBHLTP010000009.1"/>
</dbReference>
<dbReference type="PANTHER" id="PTHR34475">
    <property type="match status" value="1"/>
</dbReference>
<dbReference type="Pfam" id="PF13464">
    <property type="entry name" value="RodZ_C"/>
    <property type="match status" value="1"/>
</dbReference>
<dbReference type="InterPro" id="IPR050400">
    <property type="entry name" value="Bact_Cytoskel_RodZ"/>
</dbReference>
<keyword evidence="2" id="KW-1133">Transmembrane helix</keyword>
<dbReference type="PANTHER" id="PTHR34475:SF1">
    <property type="entry name" value="CYTOSKELETON PROTEIN RODZ"/>
    <property type="match status" value="1"/>
</dbReference>
<proteinExistence type="predicted"/>
<dbReference type="SMART" id="SM00530">
    <property type="entry name" value="HTH_XRE"/>
    <property type="match status" value="1"/>
</dbReference>
<dbReference type="PROSITE" id="PS50943">
    <property type="entry name" value="HTH_CROC1"/>
    <property type="match status" value="1"/>
</dbReference>
<feature type="compositionally biased region" description="Basic and acidic residues" evidence="1">
    <location>
        <begin position="150"/>
        <end position="159"/>
    </location>
</feature>
<feature type="region of interest" description="Disordered" evidence="1">
    <location>
        <begin position="136"/>
        <end position="243"/>
    </location>
</feature>
<dbReference type="Pfam" id="PF13413">
    <property type="entry name" value="HTH_25"/>
    <property type="match status" value="1"/>
</dbReference>
<evidence type="ECO:0000256" key="2">
    <source>
        <dbReference type="SAM" id="Phobius"/>
    </source>
</evidence>
<evidence type="ECO:0000313" key="4">
    <source>
        <dbReference type="EMBL" id="MFC0524205.1"/>
    </source>
</evidence>
<evidence type="ECO:0000313" key="5">
    <source>
        <dbReference type="Proteomes" id="UP001589836"/>
    </source>
</evidence>
<feature type="compositionally biased region" description="Basic and acidic residues" evidence="1">
    <location>
        <begin position="179"/>
        <end position="223"/>
    </location>
</feature>
<dbReference type="EMBL" id="JBHLTP010000009">
    <property type="protein sequence ID" value="MFC0524205.1"/>
    <property type="molecule type" value="Genomic_DNA"/>
</dbReference>
<keyword evidence="2" id="KW-0812">Transmembrane</keyword>
<protein>
    <submittedName>
        <fullName evidence="4">Helix-turn-helix domain-containing protein</fullName>
    </submittedName>
</protein>
<dbReference type="SUPFAM" id="SSF47413">
    <property type="entry name" value="lambda repressor-like DNA-binding domains"/>
    <property type="match status" value="1"/>
</dbReference>
<name>A0ABV6LP88_9BACI</name>
<comment type="caution">
    <text evidence="4">The sequence shown here is derived from an EMBL/GenBank/DDBJ whole genome shotgun (WGS) entry which is preliminary data.</text>
</comment>
<reference evidence="4 5" key="1">
    <citation type="submission" date="2024-09" db="EMBL/GenBank/DDBJ databases">
        <authorList>
            <person name="Sun Q."/>
            <person name="Mori K."/>
        </authorList>
    </citation>
    <scope>NUCLEOTIDE SEQUENCE [LARGE SCALE GENOMIC DNA]</scope>
    <source>
        <strain evidence="4 5">NCAIM B.02529</strain>
    </source>
</reference>
<dbReference type="InterPro" id="IPR001387">
    <property type="entry name" value="Cro/C1-type_HTH"/>
</dbReference>
<gene>
    <name evidence="4" type="ORF">ACFFGV_11580</name>
</gene>
<dbReference type="InterPro" id="IPR025194">
    <property type="entry name" value="RodZ-like_C"/>
</dbReference>
<dbReference type="Gene3D" id="1.10.260.40">
    <property type="entry name" value="lambda repressor-like DNA-binding domains"/>
    <property type="match status" value="1"/>
</dbReference>
<feature type="transmembrane region" description="Helical" evidence="2">
    <location>
        <begin position="106"/>
        <end position="127"/>
    </location>
</feature>
<evidence type="ECO:0000259" key="3">
    <source>
        <dbReference type="PROSITE" id="PS50943"/>
    </source>
</evidence>
<dbReference type="InterPro" id="IPR010982">
    <property type="entry name" value="Lambda_DNA-bd_dom_sf"/>
</dbReference>
<feature type="compositionally biased region" description="Polar residues" evidence="1">
    <location>
        <begin position="234"/>
        <end position="243"/>
    </location>
</feature>
<sequence length="337" mass="37599">MEIGSRLKEAREAKGLSLDDIQKETKIQTRYLQAIEKGNFQIMPGKFYTRAFIRQYAEAVGLDAEALMEEHTSELPSSSDEEYVQYTRVQKHKDQESNKTSAMASVFPKLIIGLLIVGIIAVAVFFYQQTMNNDNSGAETDDSGAGEQVTYEKNEESSADKGNGGDNPSNEGADDSEEDSAKKEQDANNDKSSEEDNKEDEQQTNDKDKKEEEKKKDESDSEKSLQLVEKGSGNVPQHTYELTNPDNINISFEAAGNNAKSYLEVKNGKGKAFYQQELNSNNSPKEFDLSDEKEIYIKVGNAPDLTMKVNGQKVDYPVDANKTVFQKFVVKVTKSSE</sequence>
<feature type="domain" description="HTH cro/C1-type" evidence="3">
    <location>
        <begin position="7"/>
        <end position="39"/>
    </location>
</feature>
<keyword evidence="5" id="KW-1185">Reference proteome</keyword>
<evidence type="ECO:0000256" key="1">
    <source>
        <dbReference type="SAM" id="MobiDB-lite"/>
    </source>
</evidence>